<proteinExistence type="predicted"/>
<name>A0A9W3BGI4_BIOGL</name>
<evidence type="ECO:0000313" key="1">
    <source>
        <dbReference type="Proteomes" id="UP001165740"/>
    </source>
</evidence>
<dbReference type="RefSeq" id="XP_055898555.1">
    <property type="nucleotide sequence ID" value="XM_056042580.1"/>
</dbReference>
<evidence type="ECO:0000313" key="2">
    <source>
        <dbReference type="RefSeq" id="XP_055898555.1"/>
    </source>
</evidence>
<reference evidence="2" key="1">
    <citation type="submission" date="2025-08" db="UniProtKB">
        <authorList>
            <consortium name="RefSeq"/>
        </authorList>
    </citation>
    <scope>IDENTIFICATION</scope>
</reference>
<keyword evidence="1" id="KW-1185">Reference proteome</keyword>
<accession>A0A9W3BGI4</accession>
<dbReference type="AlphaFoldDB" id="A0A9W3BGI4"/>
<gene>
    <name evidence="2" type="primary">LOC106077120</name>
</gene>
<dbReference type="GeneID" id="106077120"/>
<dbReference type="OrthoDB" id="6211059at2759"/>
<dbReference type="Proteomes" id="UP001165740">
    <property type="component" value="Chromosome 9"/>
</dbReference>
<organism evidence="1 2">
    <name type="scientific">Biomphalaria glabrata</name>
    <name type="common">Bloodfluke planorb</name>
    <name type="synonym">Freshwater snail</name>
    <dbReference type="NCBI Taxonomy" id="6526"/>
    <lineage>
        <taxon>Eukaryota</taxon>
        <taxon>Metazoa</taxon>
        <taxon>Spiralia</taxon>
        <taxon>Lophotrochozoa</taxon>
        <taxon>Mollusca</taxon>
        <taxon>Gastropoda</taxon>
        <taxon>Heterobranchia</taxon>
        <taxon>Euthyneura</taxon>
        <taxon>Panpulmonata</taxon>
        <taxon>Hygrophila</taxon>
        <taxon>Lymnaeoidea</taxon>
        <taxon>Planorbidae</taxon>
        <taxon>Biomphalaria</taxon>
    </lineage>
</organism>
<dbReference type="OMA" id="KQECAIK"/>
<sequence length="361" mass="41718">MATSSNDVPEWLVDHNYAYTPTLFEEFENIDIDSIFDGQDNNETGADLKQECAIKTNPATVSKFSLDMQKDACAKIMKDNCFPESSRLLIASLQDNMLLHEKLRFLESCLVPTSRSLQVAKEKSWTNFNKLYTINAINIYPFIQPQGLAFIYCLNLFEIIVDNYYAEPTTIKQAEKSLDIKYKDKDILNYIGGCILFRIKSQVGRVNENDIKKHSKLSILNSLIETNLEGSESCSLTSVLNRGSLIHIRSELSTFFFKIESIFQTIFPKPVESSFSFEKFLKMCVDNLEIVKCYFDSCKQSLAEHSEKMFILTLILKVFFKIRVHRKCKLFLDNYRNQKQISSKEKGLRKRLKQVNTNKPE</sequence>
<protein>
    <submittedName>
        <fullName evidence="2">Uncharacterized protein LOC106077120</fullName>
    </submittedName>
</protein>